<dbReference type="EMBL" id="SLXU01000005">
    <property type="protein sequence ID" value="TCP61415.1"/>
    <property type="molecule type" value="Genomic_DNA"/>
</dbReference>
<evidence type="ECO:0000256" key="1">
    <source>
        <dbReference type="ARBA" id="ARBA00022842"/>
    </source>
</evidence>
<dbReference type="InterPro" id="IPR029044">
    <property type="entry name" value="Nucleotide-diphossugar_trans"/>
</dbReference>
<keyword evidence="4" id="KW-1185">Reference proteome</keyword>
<keyword evidence="3" id="KW-0548">Nucleotidyltransferase</keyword>
<dbReference type="InterPro" id="IPR025877">
    <property type="entry name" value="MobA-like_NTP_Trfase"/>
</dbReference>
<feature type="domain" description="MobA-like NTP transferase" evidence="2">
    <location>
        <begin position="1"/>
        <end position="152"/>
    </location>
</feature>
<keyword evidence="3" id="KW-0808">Transferase</keyword>
<gene>
    <name evidence="3" type="ORF">EV663_105133</name>
</gene>
<keyword evidence="1" id="KW-0460">Magnesium</keyword>
<proteinExistence type="predicted"/>
<dbReference type="PANTHER" id="PTHR43777">
    <property type="entry name" value="MOLYBDENUM COFACTOR CYTIDYLYLTRANSFERASE"/>
    <property type="match status" value="1"/>
</dbReference>
<dbReference type="GO" id="GO:0016779">
    <property type="term" value="F:nucleotidyltransferase activity"/>
    <property type="evidence" value="ECO:0007669"/>
    <property type="project" value="UniProtKB-KW"/>
</dbReference>
<dbReference type="Gene3D" id="3.90.550.10">
    <property type="entry name" value="Spore Coat Polysaccharide Biosynthesis Protein SpsA, Chain A"/>
    <property type="match status" value="1"/>
</dbReference>
<comment type="caution">
    <text evidence="3">The sequence shown here is derived from an EMBL/GenBank/DDBJ whole genome shotgun (WGS) entry which is preliminary data.</text>
</comment>
<sequence length="188" mass="19683">MGGRDKLLLELDGVPLLHRQAAAALSLGAPVLITLPRGRDRRRGKALGGLKGPLWTREVEGDEGMAASLRAGASWALGQGARALMVMLPDLPGIGAPEIATLAQAFAQEPGRCLRATSQDGEPGHPVILPARLFTAVADLHGDQGARALLARESVLSLPLPGRAAVMDLDTPDAWAAWQTRDNSTPTV</sequence>
<dbReference type="SUPFAM" id="SSF53448">
    <property type="entry name" value="Nucleotide-diphospho-sugar transferases"/>
    <property type="match status" value="1"/>
</dbReference>
<evidence type="ECO:0000259" key="2">
    <source>
        <dbReference type="Pfam" id="PF12804"/>
    </source>
</evidence>
<evidence type="ECO:0000313" key="4">
    <source>
        <dbReference type="Proteomes" id="UP000295050"/>
    </source>
</evidence>
<name>A0A4R2RQF2_9RHOB</name>
<evidence type="ECO:0000313" key="3">
    <source>
        <dbReference type="EMBL" id="TCP61415.1"/>
    </source>
</evidence>
<dbReference type="PANTHER" id="PTHR43777:SF1">
    <property type="entry name" value="MOLYBDENUM COFACTOR CYTIDYLYLTRANSFERASE"/>
    <property type="match status" value="1"/>
</dbReference>
<accession>A0A4R2RQF2</accession>
<protein>
    <submittedName>
        <fullName evidence="3">CTP:molybdopterin cytidylyltransferase MocA</fullName>
    </submittedName>
</protein>
<reference evidence="3 4" key="1">
    <citation type="submission" date="2019-03" db="EMBL/GenBank/DDBJ databases">
        <title>Genomic Encyclopedia of Type Strains, Phase IV (KMG-IV): sequencing the most valuable type-strain genomes for metagenomic binning, comparative biology and taxonomic classification.</title>
        <authorList>
            <person name="Goeker M."/>
        </authorList>
    </citation>
    <scope>NUCLEOTIDE SEQUENCE [LARGE SCALE GENOMIC DNA]</scope>
    <source>
        <strain evidence="3 4">DSM 24766</strain>
    </source>
</reference>
<dbReference type="Proteomes" id="UP000295050">
    <property type="component" value="Unassembled WGS sequence"/>
</dbReference>
<dbReference type="AlphaFoldDB" id="A0A4R2RQF2"/>
<dbReference type="Pfam" id="PF12804">
    <property type="entry name" value="NTP_transf_3"/>
    <property type="match status" value="1"/>
</dbReference>
<organism evidence="3 4">
    <name type="scientific">Rhodovulum bhavnagarense</name>
    <dbReference type="NCBI Taxonomy" id="992286"/>
    <lineage>
        <taxon>Bacteria</taxon>
        <taxon>Pseudomonadati</taxon>
        <taxon>Pseudomonadota</taxon>
        <taxon>Alphaproteobacteria</taxon>
        <taxon>Rhodobacterales</taxon>
        <taxon>Paracoccaceae</taxon>
        <taxon>Rhodovulum</taxon>
    </lineage>
</organism>